<dbReference type="InterPro" id="IPR000979">
    <property type="entry name" value="Phosphodiesterase_MJ0936/Vps29"/>
</dbReference>
<dbReference type="GO" id="GO:0046872">
    <property type="term" value="F:metal ion binding"/>
    <property type="evidence" value="ECO:0007669"/>
    <property type="project" value="UniProtKB-KW"/>
</dbReference>
<keyword evidence="7" id="KW-1185">Reference proteome</keyword>
<evidence type="ECO:0000256" key="1">
    <source>
        <dbReference type="ARBA" id="ARBA00008950"/>
    </source>
</evidence>
<name>A0A5C6XFX2_9DELT</name>
<keyword evidence="2 4" id="KW-0479">Metal-binding</keyword>
<sequence>MGRTSVGLVSDTHGWLDEQVLEVFKNVAHIVHAGDIGREEVIHRLEEVAPVTVVRGNIDGGELRFYPLEASVMVAGKKISALHIAGSPKRPRPAARELISRLRPDVLVVGHSHIPVVGKVGPTLWVNPGAAGRVGFHTERYAAILHIEEDGSFAMDRVVLGPRSASLEKGER</sequence>
<comment type="cofactor">
    <cofactor evidence="4">
        <name>a divalent metal cation</name>
        <dbReference type="ChEBI" id="CHEBI:60240"/>
    </cofactor>
</comment>
<feature type="domain" description="Calcineurin-like phosphoesterase" evidence="5">
    <location>
        <begin position="6"/>
        <end position="149"/>
    </location>
</feature>
<dbReference type="EMBL" id="VOSM01000001">
    <property type="protein sequence ID" value="TXD39353.1"/>
    <property type="molecule type" value="Genomic_DNA"/>
</dbReference>
<evidence type="ECO:0000256" key="2">
    <source>
        <dbReference type="ARBA" id="ARBA00022723"/>
    </source>
</evidence>
<gene>
    <name evidence="6" type="ORF">FRC98_02850</name>
</gene>
<evidence type="ECO:0000313" key="7">
    <source>
        <dbReference type="Proteomes" id="UP000321412"/>
    </source>
</evidence>
<evidence type="ECO:0000256" key="3">
    <source>
        <dbReference type="ARBA" id="ARBA00022801"/>
    </source>
</evidence>
<proteinExistence type="inferred from homology"/>
<dbReference type="SUPFAM" id="SSF56300">
    <property type="entry name" value="Metallo-dependent phosphatases"/>
    <property type="match status" value="1"/>
</dbReference>
<organism evidence="6 7">
    <name type="scientific">Lujinxingia vulgaris</name>
    <dbReference type="NCBI Taxonomy" id="2600176"/>
    <lineage>
        <taxon>Bacteria</taxon>
        <taxon>Deltaproteobacteria</taxon>
        <taxon>Bradymonadales</taxon>
        <taxon>Lujinxingiaceae</taxon>
        <taxon>Lujinxingia</taxon>
    </lineage>
</organism>
<dbReference type="GO" id="GO:0016787">
    <property type="term" value="F:hydrolase activity"/>
    <property type="evidence" value="ECO:0007669"/>
    <property type="project" value="UniProtKB-UniRule"/>
</dbReference>
<dbReference type="OrthoDB" id="9785951at2"/>
<dbReference type="Pfam" id="PF12850">
    <property type="entry name" value="Metallophos_2"/>
    <property type="match status" value="1"/>
</dbReference>
<dbReference type="RefSeq" id="WP_146979780.1">
    <property type="nucleotide sequence ID" value="NZ_VOSM01000001.1"/>
</dbReference>
<dbReference type="NCBIfam" id="TIGR00040">
    <property type="entry name" value="yfcE"/>
    <property type="match status" value="1"/>
</dbReference>
<dbReference type="InterPro" id="IPR024654">
    <property type="entry name" value="Calcineurin-like_PHP_lpxH"/>
</dbReference>
<dbReference type="EC" id="3.1.4.-" evidence="4"/>
<dbReference type="InterPro" id="IPR020935">
    <property type="entry name" value="PdiEstase_YfcE_CS"/>
</dbReference>
<accession>A0A5C6XFX2</accession>
<dbReference type="PANTHER" id="PTHR11124">
    <property type="entry name" value="VACUOLAR SORTING PROTEIN VPS29"/>
    <property type="match status" value="1"/>
</dbReference>
<evidence type="ECO:0000313" key="6">
    <source>
        <dbReference type="EMBL" id="TXD39353.1"/>
    </source>
</evidence>
<dbReference type="PROSITE" id="PS01269">
    <property type="entry name" value="UPF0025"/>
    <property type="match status" value="1"/>
</dbReference>
<dbReference type="Proteomes" id="UP000321412">
    <property type="component" value="Unassembled WGS sequence"/>
</dbReference>
<comment type="caution">
    <text evidence="6">The sequence shown here is derived from an EMBL/GenBank/DDBJ whole genome shotgun (WGS) entry which is preliminary data.</text>
</comment>
<dbReference type="Gene3D" id="3.60.21.10">
    <property type="match status" value="1"/>
</dbReference>
<dbReference type="InterPro" id="IPR029052">
    <property type="entry name" value="Metallo-depent_PP-like"/>
</dbReference>
<comment type="similarity">
    <text evidence="1 4">Belongs to the metallophosphoesterase superfamily. YfcE family.</text>
</comment>
<evidence type="ECO:0000259" key="5">
    <source>
        <dbReference type="Pfam" id="PF12850"/>
    </source>
</evidence>
<protein>
    <recommendedName>
        <fullName evidence="4">Phosphoesterase</fullName>
        <ecNumber evidence="4">3.1.4.-</ecNumber>
    </recommendedName>
</protein>
<dbReference type="AlphaFoldDB" id="A0A5C6XFX2"/>
<reference evidence="6 7" key="1">
    <citation type="submission" date="2019-08" db="EMBL/GenBank/DDBJ databases">
        <title>Bradymonadales sp. TMQ4.</title>
        <authorList>
            <person name="Liang Q."/>
        </authorList>
    </citation>
    <scope>NUCLEOTIDE SEQUENCE [LARGE SCALE GENOMIC DNA]</scope>
    <source>
        <strain evidence="6 7">TMQ4</strain>
    </source>
</reference>
<keyword evidence="3" id="KW-0378">Hydrolase</keyword>
<evidence type="ECO:0000256" key="4">
    <source>
        <dbReference type="RuleBase" id="RU362039"/>
    </source>
</evidence>